<dbReference type="Proteomes" id="UP000054359">
    <property type="component" value="Unassembled WGS sequence"/>
</dbReference>
<proteinExistence type="predicted"/>
<evidence type="ECO:0000313" key="2">
    <source>
        <dbReference type="Proteomes" id="UP000054359"/>
    </source>
</evidence>
<keyword evidence="2" id="KW-1185">Reference proteome</keyword>
<name>A0A087UY70_STEMI</name>
<organism evidence="1 2">
    <name type="scientific">Stegodyphus mimosarum</name>
    <name type="common">African social velvet spider</name>
    <dbReference type="NCBI Taxonomy" id="407821"/>
    <lineage>
        <taxon>Eukaryota</taxon>
        <taxon>Metazoa</taxon>
        <taxon>Ecdysozoa</taxon>
        <taxon>Arthropoda</taxon>
        <taxon>Chelicerata</taxon>
        <taxon>Arachnida</taxon>
        <taxon>Araneae</taxon>
        <taxon>Araneomorphae</taxon>
        <taxon>Entelegynae</taxon>
        <taxon>Eresoidea</taxon>
        <taxon>Eresidae</taxon>
        <taxon>Stegodyphus</taxon>
    </lineage>
</organism>
<reference evidence="1 2" key="1">
    <citation type="submission" date="2013-11" db="EMBL/GenBank/DDBJ databases">
        <title>Genome sequencing of Stegodyphus mimosarum.</title>
        <authorList>
            <person name="Bechsgaard J."/>
        </authorList>
    </citation>
    <scope>NUCLEOTIDE SEQUENCE [LARGE SCALE GENOMIC DNA]</scope>
</reference>
<dbReference type="EMBL" id="KK122246">
    <property type="protein sequence ID" value="KFM82309.1"/>
    <property type="molecule type" value="Genomic_DNA"/>
</dbReference>
<dbReference type="AlphaFoldDB" id="A0A087UY70"/>
<evidence type="ECO:0000313" key="1">
    <source>
        <dbReference type="EMBL" id="KFM82309.1"/>
    </source>
</evidence>
<protein>
    <submittedName>
        <fullName evidence="1">Uncharacterized protein</fullName>
    </submittedName>
</protein>
<sequence>MSRCHRVLPRAERRNMLSYSDDRSYRAHCAGGHIYDGYS</sequence>
<accession>A0A087UY70</accession>
<feature type="non-terminal residue" evidence="1">
    <location>
        <position position="39"/>
    </location>
</feature>
<gene>
    <name evidence="1" type="ORF">X975_12287</name>
</gene>